<evidence type="ECO:0000313" key="3">
    <source>
        <dbReference type="Proteomes" id="UP000095350"/>
    </source>
</evidence>
<dbReference type="EMBL" id="CYXZ01000050">
    <property type="protein sequence ID" value="CUN31878.1"/>
    <property type="molecule type" value="Genomic_DNA"/>
</dbReference>
<gene>
    <name evidence="2" type="ORF">ERS852572_03761</name>
</gene>
<dbReference type="GO" id="GO:0006313">
    <property type="term" value="P:DNA transposition"/>
    <property type="evidence" value="ECO:0007669"/>
    <property type="project" value="InterPro"/>
</dbReference>
<dbReference type="PANTHER" id="PTHR33360">
    <property type="entry name" value="TRANSPOSASE FOR INSERTION SEQUENCE ELEMENT IS200"/>
    <property type="match status" value="1"/>
</dbReference>
<dbReference type="Gene3D" id="3.30.70.1290">
    <property type="entry name" value="Transposase IS200-like"/>
    <property type="match status" value="1"/>
</dbReference>
<dbReference type="GO" id="GO:0003677">
    <property type="term" value="F:DNA binding"/>
    <property type="evidence" value="ECO:0007669"/>
    <property type="project" value="InterPro"/>
</dbReference>
<feature type="domain" description="Transposase IS200-like" evidence="1">
    <location>
        <begin position="21"/>
        <end position="86"/>
    </location>
</feature>
<dbReference type="PANTHER" id="PTHR33360:SF2">
    <property type="entry name" value="TRANSPOSASE FOR INSERTION SEQUENCE ELEMENT IS200"/>
    <property type="match status" value="1"/>
</dbReference>
<dbReference type="AlphaFoldDB" id="A0A173W0Z4"/>
<dbReference type="InterPro" id="IPR036515">
    <property type="entry name" value="Transposase_17_sf"/>
</dbReference>
<organism evidence="2 3">
    <name type="scientific">Roseburia intestinalis</name>
    <dbReference type="NCBI Taxonomy" id="166486"/>
    <lineage>
        <taxon>Bacteria</taxon>
        <taxon>Bacillati</taxon>
        <taxon>Bacillota</taxon>
        <taxon>Clostridia</taxon>
        <taxon>Lachnospirales</taxon>
        <taxon>Lachnospiraceae</taxon>
        <taxon>Roseburia</taxon>
    </lineage>
</organism>
<reference evidence="2 3" key="1">
    <citation type="submission" date="2015-09" db="EMBL/GenBank/DDBJ databases">
        <authorList>
            <consortium name="Pathogen Informatics"/>
        </authorList>
    </citation>
    <scope>NUCLEOTIDE SEQUENCE [LARGE SCALE GENOMIC DNA]</scope>
    <source>
        <strain evidence="2 3">2789STDY5834960</strain>
    </source>
</reference>
<proteinExistence type="predicted"/>
<dbReference type="Proteomes" id="UP000095350">
    <property type="component" value="Unassembled WGS sequence"/>
</dbReference>
<dbReference type="SUPFAM" id="SSF143422">
    <property type="entry name" value="Transposase IS200-like"/>
    <property type="match status" value="1"/>
</dbReference>
<name>A0A173W0Z4_9FIRM</name>
<evidence type="ECO:0000259" key="1">
    <source>
        <dbReference type="Pfam" id="PF01797"/>
    </source>
</evidence>
<dbReference type="RefSeq" id="WP_055196074.1">
    <property type="nucleotide sequence ID" value="NZ_CABIYH010000050.1"/>
</dbReference>
<sequence>MDNRSSSHSMEMPVSYSFYSKVLYGKLREDVREILSTLCKYKDVDIVTNVVFVDYVHLIVVLPPKLSISNFKGYLKGKSTLMIYDKCR</sequence>
<evidence type="ECO:0000313" key="2">
    <source>
        <dbReference type="EMBL" id="CUN31878.1"/>
    </source>
</evidence>
<accession>A0A173W0Z4</accession>
<dbReference type="InterPro" id="IPR002686">
    <property type="entry name" value="Transposase_17"/>
</dbReference>
<dbReference type="GO" id="GO:0004803">
    <property type="term" value="F:transposase activity"/>
    <property type="evidence" value="ECO:0007669"/>
    <property type="project" value="InterPro"/>
</dbReference>
<dbReference type="PaxDb" id="166486-ERS852572_03761"/>
<protein>
    <submittedName>
        <fullName evidence="2">Transposase and inactivated derivatives</fullName>
    </submittedName>
</protein>
<dbReference type="Pfam" id="PF01797">
    <property type="entry name" value="Y1_Tnp"/>
    <property type="match status" value="1"/>
</dbReference>